<comment type="similarity">
    <text evidence="2 14">Belongs to the UppP family.</text>
</comment>
<evidence type="ECO:0000256" key="5">
    <source>
        <dbReference type="ARBA" id="ARBA00022475"/>
    </source>
</evidence>
<comment type="subcellular location">
    <subcellularLocation>
        <location evidence="1 14">Cell membrane</location>
        <topology evidence="1 14">Multi-pass membrane protein</topology>
    </subcellularLocation>
</comment>
<dbReference type="GO" id="GO:0050380">
    <property type="term" value="F:undecaprenyl-diphosphatase activity"/>
    <property type="evidence" value="ECO:0007669"/>
    <property type="project" value="UniProtKB-UniRule"/>
</dbReference>
<dbReference type="Pfam" id="PF02673">
    <property type="entry name" value="BacA"/>
    <property type="match status" value="1"/>
</dbReference>
<feature type="transmembrane region" description="Helical" evidence="14">
    <location>
        <begin position="74"/>
        <end position="93"/>
    </location>
</feature>
<reference evidence="15 16" key="1">
    <citation type="journal article" date="2016" name="Nat. Commun.">
        <title>Thousands of microbial genomes shed light on interconnected biogeochemical processes in an aquifer system.</title>
        <authorList>
            <person name="Anantharaman K."/>
            <person name="Brown C.T."/>
            <person name="Hug L.A."/>
            <person name="Sharon I."/>
            <person name="Castelle C.J."/>
            <person name="Probst A.J."/>
            <person name="Thomas B.C."/>
            <person name="Singh A."/>
            <person name="Wilkins M.J."/>
            <person name="Karaoz U."/>
            <person name="Brodie E.L."/>
            <person name="Williams K.H."/>
            <person name="Hubbard S.S."/>
            <person name="Banfield J.F."/>
        </authorList>
    </citation>
    <scope>NUCLEOTIDE SEQUENCE [LARGE SCALE GENOMIC DNA]</scope>
</reference>
<feature type="transmembrane region" description="Helical" evidence="14">
    <location>
        <begin position="202"/>
        <end position="219"/>
    </location>
</feature>
<dbReference type="InterPro" id="IPR003824">
    <property type="entry name" value="UppP"/>
</dbReference>
<comment type="catalytic activity">
    <reaction evidence="13 14">
        <text>di-trans,octa-cis-undecaprenyl diphosphate + H2O = di-trans,octa-cis-undecaprenyl phosphate + phosphate + H(+)</text>
        <dbReference type="Rhea" id="RHEA:28094"/>
        <dbReference type="ChEBI" id="CHEBI:15377"/>
        <dbReference type="ChEBI" id="CHEBI:15378"/>
        <dbReference type="ChEBI" id="CHEBI:43474"/>
        <dbReference type="ChEBI" id="CHEBI:58405"/>
        <dbReference type="ChEBI" id="CHEBI:60392"/>
        <dbReference type="EC" id="3.6.1.27"/>
    </reaction>
</comment>
<evidence type="ECO:0000256" key="1">
    <source>
        <dbReference type="ARBA" id="ARBA00004651"/>
    </source>
</evidence>
<gene>
    <name evidence="14" type="primary">uppP</name>
    <name evidence="15" type="ORF">A2V80_03285</name>
</gene>
<evidence type="ECO:0000256" key="14">
    <source>
        <dbReference type="HAMAP-Rule" id="MF_01006"/>
    </source>
</evidence>
<dbReference type="GO" id="GO:0009252">
    <property type="term" value="P:peptidoglycan biosynthetic process"/>
    <property type="evidence" value="ECO:0007669"/>
    <property type="project" value="UniProtKB-KW"/>
</dbReference>
<dbReference type="EMBL" id="MGFU01000036">
    <property type="protein sequence ID" value="OGM12540.1"/>
    <property type="molecule type" value="Genomic_DNA"/>
</dbReference>
<feature type="transmembrane region" description="Helical" evidence="14">
    <location>
        <begin position="135"/>
        <end position="158"/>
    </location>
</feature>
<dbReference type="HAMAP" id="MF_01006">
    <property type="entry name" value="Undec_diphosphatase"/>
    <property type="match status" value="1"/>
</dbReference>
<evidence type="ECO:0000313" key="15">
    <source>
        <dbReference type="EMBL" id="OGM12540.1"/>
    </source>
</evidence>
<dbReference type="GO" id="GO:0008360">
    <property type="term" value="P:regulation of cell shape"/>
    <property type="evidence" value="ECO:0007669"/>
    <property type="project" value="UniProtKB-KW"/>
</dbReference>
<dbReference type="EC" id="3.6.1.27" evidence="3 14"/>
<name>A0A1F7XBZ5_9BACT</name>
<dbReference type="AlphaFoldDB" id="A0A1F7XBZ5"/>
<evidence type="ECO:0000256" key="7">
    <source>
        <dbReference type="ARBA" id="ARBA00022801"/>
    </source>
</evidence>
<sequence>MNVIGSLLLGILQGLTEFLPVSSSGHLVIAQNIIPNFTQPGVLFDVVLHLATTFAVIIFFRQKIKTILLSDKKYIWLLFVGSIPAALFGIFFSDVLEKMFLDVRATAWQLMLTGILCFMIDKFKDREKLLNAKNSFLIGIAQAISIIPGISRSASTIFTGSFLGINKKYVAEYSFLLSIPAILGANLLQFIKYKDNLEFQSFEYLVGFIAALIFGYLSIKVVLTTLHKRQFKYFGVYCLALGIFVLLFI</sequence>
<evidence type="ECO:0000256" key="2">
    <source>
        <dbReference type="ARBA" id="ARBA00010621"/>
    </source>
</evidence>
<feature type="transmembrane region" description="Helical" evidence="14">
    <location>
        <begin position="105"/>
        <end position="123"/>
    </location>
</feature>
<evidence type="ECO:0000256" key="12">
    <source>
        <dbReference type="ARBA" id="ARBA00032932"/>
    </source>
</evidence>
<keyword evidence="14" id="KW-0961">Cell wall biogenesis/degradation</keyword>
<evidence type="ECO:0000256" key="4">
    <source>
        <dbReference type="ARBA" id="ARBA00021581"/>
    </source>
</evidence>
<dbReference type="GO" id="GO:0071555">
    <property type="term" value="P:cell wall organization"/>
    <property type="evidence" value="ECO:0007669"/>
    <property type="project" value="UniProtKB-KW"/>
</dbReference>
<evidence type="ECO:0000256" key="6">
    <source>
        <dbReference type="ARBA" id="ARBA00022692"/>
    </source>
</evidence>
<comment type="caution">
    <text evidence="15">The sequence shown here is derived from an EMBL/GenBank/DDBJ whole genome shotgun (WGS) entry which is preliminary data.</text>
</comment>
<keyword evidence="8 14" id="KW-1133">Transmembrane helix</keyword>
<organism evidence="15 16">
    <name type="scientific">Candidatus Woesebacteria bacterium RBG_16_39_8b</name>
    <dbReference type="NCBI Taxonomy" id="1802482"/>
    <lineage>
        <taxon>Bacteria</taxon>
        <taxon>Candidatus Woeseibacteriota</taxon>
    </lineage>
</organism>
<evidence type="ECO:0000256" key="3">
    <source>
        <dbReference type="ARBA" id="ARBA00012374"/>
    </source>
</evidence>
<dbReference type="PANTHER" id="PTHR30622">
    <property type="entry name" value="UNDECAPRENYL-DIPHOSPHATASE"/>
    <property type="match status" value="1"/>
</dbReference>
<dbReference type="Proteomes" id="UP000179013">
    <property type="component" value="Unassembled WGS sequence"/>
</dbReference>
<comment type="miscellaneous">
    <text evidence="14">Bacitracin is thought to be involved in the inhibition of peptidoglycan synthesis by sequestering undecaprenyl diphosphate, thereby reducing the pool of lipid carrier available.</text>
</comment>
<keyword evidence="7 14" id="KW-0378">Hydrolase</keyword>
<keyword evidence="5 14" id="KW-1003">Cell membrane</keyword>
<evidence type="ECO:0000256" key="11">
    <source>
        <dbReference type="ARBA" id="ARBA00032707"/>
    </source>
</evidence>
<comment type="function">
    <text evidence="14">Catalyzes the dephosphorylation of undecaprenyl diphosphate (UPP). Confers resistance to bacitracin.</text>
</comment>
<dbReference type="PANTHER" id="PTHR30622:SF2">
    <property type="entry name" value="UNDECAPRENYL-DIPHOSPHATASE"/>
    <property type="match status" value="1"/>
</dbReference>
<evidence type="ECO:0000256" key="13">
    <source>
        <dbReference type="ARBA" id="ARBA00047594"/>
    </source>
</evidence>
<feature type="transmembrane region" description="Helical" evidence="14">
    <location>
        <begin position="231"/>
        <end position="248"/>
    </location>
</feature>
<evidence type="ECO:0000256" key="9">
    <source>
        <dbReference type="ARBA" id="ARBA00023136"/>
    </source>
</evidence>
<keyword evidence="9 14" id="KW-0472">Membrane</keyword>
<feature type="transmembrane region" description="Helical" evidence="14">
    <location>
        <begin position="170"/>
        <end position="190"/>
    </location>
</feature>
<evidence type="ECO:0000256" key="10">
    <source>
        <dbReference type="ARBA" id="ARBA00023251"/>
    </source>
</evidence>
<keyword evidence="6 14" id="KW-0812">Transmembrane</keyword>
<dbReference type="GO" id="GO:0046677">
    <property type="term" value="P:response to antibiotic"/>
    <property type="evidence" value="ECO:0007669"/>
    <property type="project" value="UniProtKB-UniRule"/>
</dbReference>
<keyword evidence="14" id="KW-0573">Peptidoglycan synthesis</keyword>
<proteinExistence type="inferred from homology"/>
<keyword evidence="10 14" id="KW-0046">Antibiotic resistance</keyword>
<evidence type="ECO:0000256" key="8">
    <source>
        <dbReference type="ARBA" id="ARBA00022989"/>
    </source>
</evidence>
<evidence type="ECO:0000313" key="16">
    <source>
        <dbReference type="Proteomes" id="UP000179013"/>
    </source>
</evidence>
<keyword evidence="14" id="KW-0133">Cell shape</keyword>
<accession>A0A1F7XBZ5</accession>
<feature type="transmembrane region" description="Helical" evidence="14">
    <location>
        <begin position="40"/>
        <end position="62"/>
    </location>
</feature>
<protein>
    <recommendedName>
        <fullName evidence="4 14">Undecaprenyl-diphosphatase</fullName>
        <ecNumber evidence="3 14">3.6.1.27</ecNumber>
    </recommendedName>
    <alternativeName>
        <fullName evidence="12 14">Bacitracin resistance protein</fullName>
    </alternativeName>
    <alternativeName>
        <fullName evidence="11 14">Undecaprenyl pyrophosphate phosphatase</fullName>
    </alternativeName>
</protein>
<dbReference type="GO" id="GO:0005886">
    <property type="term" value="C:plasma membrane"/>
    <property type="evidence" value="ECO:0007669"/>
    <property type="project" value="UniProtKB-SubCell"/>
</dbReference>